<evidence type="ECO:0000313" key="2">
    <source>
        <dbReference type="Proteomes" id="UP000294881"/>
    </source>
</evidence>
<accession>A0A4R2GPE4</accession>
<gene>
    <name evidence="1" type="ORF">EV666_11214</name>
</gene>
<dbReference type="RefSeq" id="WP_132008779.1">
    <property type="nucleotide sequence ID" value="NZ_JBHUNN010000002.1"/>
</dbReference>
<dbReference type="Proteomes" id="UP000294881">
    <property type="component" value="Unassembled WGS sequence"/>
</dbReference>
<dbReference type="AlphaFoldDB" id="A0A4R2GPE4"/>
<keyword evidence="2" id="KW-1185">Reference proteome</keyword>
<proteinExistence type="predicted"/>
<protein>
    <recommendedName>
        <fullName evidence="3">WD40 repeat domain-containing protein</fullName>
    </recommendedName>
</protein>
<sequence length="264" mass="28262">MTASNDGFSAICAIEMYDAATQELISFPPQGRNSPFASFAFTQDKTFVMATFDGLQIVSFEARSRTMVQNPQATVTGPEIKPALIWAPSLYDGGARVWQANRMQVMAAEQTITTLQPPAGDITRVVTNFSPPPPAQPAVIWTGQDPRRPAEIWALCDVGPRTDIIEIITCVTEPFRDALVQVPYSNYSGAISPCANPATGALQFIDPSTRAVVAVDVGSAAATVLVKSPLAAEGAAMRCDSSGRTWIVGNHPQRGPMLWGYMPG</sequence>
<organism evidence="1 2">
    <name type="scientific">Camelimonas lactis</name>
    <dbReference type="NCBI Taxonomy" id="659006"/>
    <lineage>
        <taxon>Bacteria</taxon>
        <taxon>Pseudomonadati</taxon>
        <taxon>Pseudomonadota</taxon>
        <taxon>Alphaproteobacteria</taxon>
        <taxon>Hyphomicrobiales</taxon>
        <taxon>Chelatococcaceae</taxon>
        <taxon>Camelimonas</taxon>
    </lineage>
</organism>
<evidence type="ECO:0000313" key="1">
    <source>
        <dbReference type="EMBL" id="TCO11429.1"/>
    </source>
</evidence>
<name>A0A4R2GPE4_9HYPH</name>
<comment type="caution">
    <text evidence="1">The sequence shown here is derived from an EMBL/GenBank/DDBJ whole genome shotgun (WGS) entry which is preliminary data.</text>
</comment>
<reference evidence="1 2" key="1">
    <citation type="submission" date="2019-03" db="EMBL/GenBank/DDBJ databases">
        <title>Genomic Encyclopedia of Type Strains, Phase IV (KMG-IV): sequencing the most valuable type-strain genomes for metagenomic binning, comparative biology and taxonomic classification.</title>
        <authorList>
            <person name="Goeker M."/>
        </authorList>
    </citation>
    <scope>NUCLEOTIDE SEQUENCE [LARGE SCALE GENOMIC DNA]</scope>
    <source>
        <strain evidence="1 2">DSM 22958</strain>
    </source>
</reference>
<evidence type="ECO:0008006" key="3">
    <source>
        <dbReference type="Google" id="ProtNLM"/>
    </source>
</evidence>
<dbReference type="EMBL" id="SLWL01000012">
    <property type="protein sequence ID" value="TCO11429.1"/>
    <property type="molecule type" value="Genomic_DNA"/>
</dbReference>